<dbReference type="CDD" id="cd20230">
    <property type="entry name" value="PFM_EP37-like"/>
    <property type="match status" value="1"/>
</dbReference>
<dbReference type="Pfam" id="PF03318">
    <property type="entry name" value="ETX_MTX2"/>
    <property type="match status" value="1"/>
</dbReference>
<reference evidence="4" key="2">
    <citation type="submission" date="2025-08" db="UniProtKB">
        <authorList>
            <consortium name="Ensembl"/>
        </authorList>
    </citation>
    <scope>IDENTIFICATION</scope>
</reference>
<dbReference type="PROSITE" id="PS50915">
    <property type="entry name" value="CRYSTALLIN_BETA_GAMMA"/>
    <property type="match status" value="2"/>
</dbReference>
<dbReference type="InterPro" id="IPR050252">
    <property type="entry name" value="Beta/Gamma-Crystallin"/>
</dbReference>
<dbReference type="GO" id="GO:0005212">
    <property type="term" value="F:structural constituent of eye lens"/>
    <property type="evidence" value="ECO:0007669"/>
    <property type="project" value="TreeGrafter"/>
</dbReference>
<dbReference type="GO" id="GO:0002088">
    <property type="term" value="P:lens development in camera-type eye"/>
    <property type="evidence" value="ECO:0007669"/>
    <property type="project" value="TreeGrafter"/>
</dbReference>
<reference evidence="4" key="3">
    <citation type="submission" date="2025-09" db="UniProtKB">
        <authorList>
            <consortium name="Ensembl"/>
        </authorList>
    </citation>
    <scope>IDENTIFICATION</scope>
</reference>
<dbReference type="Gene3D" id="2.60.20.10">
    <property type="entry name" value="Crystallins"/>
    <property type="match status" value="2"/>
</dbReference>
<dbReference type="GeneTree" id="ENSGT00420000030545"/>
<dbReference type="SUPFAM" id="SSF56973">
    <property type="entry name" value="Aerolisin/ETX pore-forming domain"/>
    <property type="match status" value="1"/>
</dbReference>
<keyword evidence="5" id="KW-1185">Reference proteome</keyword>
<protein>
    <recommendedName>
        <fullName evidence="3">Beta/gamma crystallin 'Greek key' domain-containing protein</fullName>
    </recommendedName>
</protein>
<dbReference type="AlphaFoldDB" id="A0A8C4TCT7"/>
<dbReference type="Gene3D" id="2.170.15.10">
    <property type="entry name" value="Proaerolysin, chain A, domain 3"/>
    <property type="match status" value="1"/>
</dbReference>
<dbReference type="Pfam" id="PF00030">
    <property type="entry name" value="Crystall"/>
    <property type="match status" value="2"/>
</dbReference>
<dbReference type="InterPro" id="IPR011024">
    <property type="entry name" value="G_crystallin-like"/>
</dbReference>
<dbReference type="InterPro" id="IPR004991">
    <property type="entry name" value="Aerolysin-like"/>
</dbReference>
<evidence type="ECO:0000259" key="3">
    <source>
        <dbReference type="PROSITE" id="PS50915"/>
    </source>
</evidence>
<accession>A0A8C4TCT7</accession>
<reference evidence="4" key="1">
    <citation type="submission" date="2021-06" db="EMBL/GenBank/DDBJ databases">
        <authorList>
            <consortium name="Wellcome Sanger Institute Data Sharing"/>
        </authorList>
    </citation>
    <scope>NUCLEOTIDE SEQUENCE [LARGE SCALE GENOMIC DNA]</scope>
</reference>
<name>A0A8C4TCT7_ERPCA</name>
<keyword evidence="2" id="KW-0677">Repeat</keyword>
<dbReference type="SMART" id="SM00247">
    <property type="entry name" value="XTALbg"/>
    <property type="match status" value="2"/>
</dbReference>
<dbReference type="SUPFAM" id="SSF49695">
    <property type="entry name" value="gamma-Crystallin-like"/>
    <property type="match status" value="1"/>
</dbReference>
<evidence type="ECO:0000313" key="4">
    <source>
        <dbReference type="Ensembl" id="ENSECRP00000029677.1"/>
    </source>
</evidence>
<dbReference type="PANTHER" id="PTHR11818:SF103">
    <property type="entry name" value="BETA_GAMMA CRYSTALLIN 'GREEK KEY' DOMAIN-CONTAINING PROTEIN"/>
    <property type="match status" value="1"/>
</dbReference>
<comment type="similarity">
    <text evidence="1">Belongs to the beta/gamma-crystallin family.</text>
</comment>
<sequence length="333" mass="37342">MNKIIVYEHGDFRGLSKEFTRDVPNLVSENFNDCISSLKVIGMPWVAYEHTDYQGRQILYEEGQYPSVAMNDTFSSLKIITDNLDDPFISLYEDVNYGGRRKDITTETNLCFADFNDKASSHIVQRGAWVLYEDVNRGGRQIVARLSSLRPLQFGSPSVQAKILWEKMIKESEKNVKIDELVGINHSDSEQAFSSTATKEYETYSSESVTFSNSTTITVGTTFSLAIMPGVGIETSMSVSNTFNVEKGKTESKTTREKTELTLPVKIPPHTKLTVNVMRKEMSVRVPVEFTVTRGNNSKIEYGEYRCSSGSSTWPSTPLVFHAPGLPQHAPNI</sequence>
<dbReference type="InterPro" id="IPR001064">
    <property type="entry name" value="Beta/gamma_crystallin"/>
</dbReference>
<feature type="domain" description="Beta/gamma crystallin 'Greek key'" evidence="3">
    <location>
        <begin position="2"/>
        <end position="42"/>
    </location>
</feature>
<organism evidence="4 5">
    <name type="scientific">Erpetoichthys calabaricus</name>
    <name type="common">Rope fish</name>
    <name type="synonym">Calamoichthys calabaricus</name>
    <dbReference type="NCBI Taxonomy" id="27687"/>
    <lineage>
        <taxon>Eukaryota</taxon>
        <taxon>Metazoa</taxon>
        <taxon>Chordata</taxon>
        <taxon>Craniata</taxon>
        <taxon>Vertebrata</taxon>
        <taxon>Euteleostomi</taxon>
        <taxon>Actinopterygii</taxon>
        <taxon>Polypteriformes</taxon>
        <taxon>Polypteridae</taxon>
        <taxon>Erpetoichthys</taxon>
    </lineage>
</organism>
<evidence type="ECO:0000256" key="1">
    <source>
        <dbReference type="ARBA" id="ARBA00009646"/>
    </source>
</evidence>
<dbReference type="PANTHER" id="PTHR11818">
    <property type="entry name" value="BETA/GAMMA CRYSTALLIN"/>
    <property type="match status" value="1"/>
</dbReference>
<dbReference type="GO" id="GO:0007601">
    <property type="term" value="P:visual perception"/>
    <property type="evidence" value="ECO:0007669"/>
    <property type="project" value="TreeGrafter"/>
</dbReference>
<dbReference type="Ensembl" id="ENSECRT00000030307.1">
    <property type="protein sequence ID" value="ENSECRP00000029677.1"/>
    <property type="gene ID" value="ENSECRG00000020137.1"/>
</dbReference>
<dbReference type="Proteomes" id="UP000694620">
    <property type="component" value="Chromosome 8"/>
</dbReference>
<feature type="domain" description="Beta/gamma crystallin 'Greek key'" evidence="3">
    <location>
        <begin position="43"/>
        <end position="81"/>
    </location>
</feature>
<evidence type="ECO:0000313" key="5">
    <source>
        <dbReference type="Proteomes" id="UP000694620"/>
    </source>
</evidence>
<evidence type="ECO:0000256" key="2">
    <source>
        <dbReference type="ARBA" id="ARBA00022737"/>
    </source>
</evidence>
<proteinExistence type="inferred from homology"/>